<gene>
    <name evidence="4" type="ORF">J2S39_000326</name>
</gene>
<feature type="compositionally biased region" description="Low complexity" evidence="1">
    <location>
        <begin position="22"/>
        <end position="50"/>
    </location>
</feature>
<feature type="domain" description="FAS1" evidence="3">
    <location>
        <begin position="67"/>
        <end position="205"/>
    </location>
</feature>
<evidence type="ECO:0000313" key="5">
    <source>
        <dbReference type="Proteomes" id="UP001180840"/>
    </source>
</evidence>
<dbReference type="Proteomes" id="UP001180840">
    <property type="component" value="Unassembled WGS sequence"/>
</dbReference>
<dbReference type="InterPro" id="IPR000782">
    <property type="entry name" value="FAS1_domain"/>
</dbReference>
<accession>A0ABU1ZUP2</accession>
<keyword evidence="5" id="KW-1185">Reference proteome</keyword>
<sequence length="209" mass="21440">MKRVLAATGALGLALALSACASEDSETTTSMTETDTTTEVTTSETTTSETTTEETATETTTTMAGEGEDIVDTAVAAGQFTTLTTALQEAGLVETLKGDGPFTVFAPTDEAFAALPEGTLDTLLADPSGDLTEILTYHVIPDEVFAADVVELDGQTVDTVQGGSLTVNVDGENVSLTDEAGNTVNVIDTDIEASNGVIHVIDGVLMPTL</sequence>
<proteinExistence type="predicted"/>
<evidence type="ECO:0000256" key="1">
    <source>
        <dbReference type="SAM" id="MobiDB-lite"/>
    </source>
</evidence>
<organism evidence="4 5">
    <name type="scientific">Corynebacterium guangdongense</name>
    <dbReference type="NCBI Taxonomy" id="1783348"/>
    <lineage>
        <taxon>Bacteria</taxon>
        <taxon>Bacillati</taxon>
        <taxon>Actinomycetota</taxon>
        <taxon>Actinomycetes</taxon>
        <taxon>Mycobacteriales</taxon>
        <taxon>Corynebacteriaceae</taxon>
        <taxon>Corynebacterium</taxon>
    </lineage>
</organism>
<dbReference type="InterPro" id="IPR050904">
    <property type="entry name" value="Adhesion/Biosynth-related"/>
</dbReference>
<evidence type="ECO:0000259" key="3">
    <source>
        <dbReference type="PROSITE" id="PS50213"/>
    </source>
</evidence>
<feature type="chain" id="PRO_5046432341" evidence="2">
    <location>
        <begin position="22"/>
        <end position="209"/>
    </location>
</feature>
<feature type="region of interest" description="Disordered" evidence="1">
    <location>
        <begin position="22"/>
        <end position="67"/>
    </location>
</feature>
<dbReference type="PANTHER" id="PTHR10900">
    <property type="entry name" value="PERIOSTIN-RELATED"/>
    <property type="match status" value="1"/>
</dbReference>
<dbReference type="RefSeq" id="WP_290197655.1">
    <property type="nucleotide sequence ID" value="NZ_CP047654.1"/>
</dbReference>
<reference evidence="4" key="1">
    <citation type="submission" date="2023-07" db="EMBL/GenBank/DDBJ databases">
        <title>Sequencing the genomes of 1000 actinobacteria strains.</title>
        <authorList>
            <person name="Klenk H.-P."/>
        </authorList>
    </citation>
    <scope>NUCLEOTIDE SEQUENCE</scope>
    <source>
        <strain evidence="4">DSM 107476</strain>
    </source>
</reference>
<dbReference type="PROSITE" id="PS50213">
    <property type="entry name" value="FAS1"/>
    <property type="match status" value="1"/>
</dbReference>
<dbReference type="InterPro" id="IPR036378">
    <property type="entry name" value="FAS1_dom_sf"/>
</dbReference>
<protein>
    <submittedName>
        <fullName evidence="4">Surface protein with fasciclin (FAS1) repeats</fullName>
    </submittedName>
</protein>
<evidence type="ECO:0000313" key="4">
    <source>
        <dbReference type="EMBL" id="MDR7328650.1"/>
    </source>
</evidence>
<dbReference type="EMBL" id="JAVDXZ010000001">
    <property type="protein sequence ID" value="MDR7328650.1"/>
    <property type="molecule type" value="Genomic_DNA"/>
</dbReference>
<keyword evidence="2" id="KW-0732">Signal</keyword>
<dbReference type="SUPFAM" id="SSF82153">
    <property type="entry name" value="FAS1 domain"/>
    <property type="match status" value="1"/>
</dbReference>
<evidence type="ECO:0000256" key="2">
    <source>
        <dbReference type="SAM" id="SignalP"/>
    </source>
</evidence>
<name>A0ABU1ZUP2_9CORY</name>
<feature type="signal peptide" evidence="2">
    <location>
        <begin position="1"/>
        <end position="21"/>
    </location>
</feature>
<dbReference type="PROSITE" id="PS51257">
    <property type="entry name" value="PROKAR_LIPOPROTEIN"/>
    <property type="match status" value="1"/>
</dbReference>
<dbReference type="Pfam" id="PF02469">
    <property type="entry name" value="Fasciclin"/>
    <property type="match status" value="1"/>
</dbReference>
<dbReference type="PANTHER" id="PTHR10900:SF77">
    <property type="entry name" value="FI19380P1"/>
    <property type="match status" value="1"/>
</dbReference>
<comment type="caution">
    <text evidence="4">The sequence shown here is derived from an EMBL/GenBank/DDBJ whole genome shotgun (WGS) entry which is preliminary data.</text>
</comment>
<dbReference type="Gene3D" id="2.30.180.10">
    <property type="entry name" value="FAS1 domain"/>
    <property type="match status" value="1"/>
</dbReference>
<dbReference type="SMART" id="SM00554">
    <property type="entry name" value="FAS1"/>
    <property type="match status" value="1"/>
</dbReference>